<dbReference type="Proteomes" id="UP000010164">
    <property type="component" value="Unassembled WGS sequence"/>
</dbReference>
<dbReference type="Pfam" id="PF12833">
    <property type="entry name" value="HTH_18"/>
    <property type="match status" value="1"/>
</dbReference>
<dbReference type="GO" id="GO:0003700">
    <property type="term" value="F:DNA-binding transcription factor activity"/>
    <property type="evidence" value="ECO:0007669"/>
    <property type="project" value="InterPro"/>
</dbReference>
<dbReference type="AlphaFoldDB" id="L0WBP9"/>
<evidence type="ECO:0000256" key="3">
    <source>
        <dbReference type="ARBA" id="ARBA00023163"/>
    </source>
</evidence>
<proteinExistence type="predicted"/>
<keyword evidence="3" id="KW-0804">Transcription</keyword>
<dbReference type="EMBL" id="AMRJ01000024">
    <property type="protein sequence ID" value="EKF73517.1"/>
    <property type="molecule type" value="Genomic_DNA"/>
</dbReference>
<dbReference type="PANTHER" id="PTHR47894:SF1">
    <property type="entry name" value="HTH-TYPE TRANSCRIPTIONAL REGULATOR VQSM"/>
    <property type="match status" value="1"/>
</dbReference>
<evidence type="ECO:0000256" key="2">
    <source>
        <dbReference type="ARBA" id="ARBA00023125"/>
    </source>
</evidence>
<dbReference type="InterPro" id="IPR032687">
    <property type="entry name" value="AraC-type_N"/>
</dbReference>
<gene>
    <name evidence="5" type="ORF">A11A3_13305</name>
</gene>
<evidence type="ECO:0000313" key="5">
    <source>
        <dbReference type="EMBL" id="EKF73517.1"/>
    </source>
</evidence>
<dbReference type="InterPro" id="IPR018060">
    <property type="entry name" value="HTH_AraC"/>
</dbReference>
<dbReference type="PANTHER" id="PTHR47894">
    <property type="entry name" value="HTH-TYPE TRANSCRIPTIONAL REGULATOR GADX"/>
    <property type="match status" value="1"/>
</dbReference>
<evidence type="ECO:0000256" key="1">
    <source>
        <dbReference type="ARBA" id="ARBA00023015"/>
    </source>
</evidence>
<feature type="domain" description="HTH araC/xylS-type" evidence="4">
    <location>
        <begin position="236"/>
        <end position="333"/>
    </location>
</feature>
<organism evidence="5 6">
    <name type="scientific">Alcanivorax hongdengensis A-11-3</name>
    <dbReference type="NCBI Taxonomy" id="1177179"/>
    <lineage>
        <taxon>Bacteria</taxon>
        <taxon>Pseudomonadati</taxon>
        <taxon>Pseudomonadota</taxon>
        <taxon>Gammaproteobacteria</taxon>
        <taxon>Oceanospirillales</taxon>
        <taxon>Alcanivoracaceae</taxon>
        <taxon>Alcanivorax</taxon>
    </lineage>
</organism>
<dbReference type="SMART" id="SM00342">
    <property type="entry name" value="HTH_ARAC"/>
    <property type="match status" value="1"/>
</dbReference>
<evidence type="ECO:0000313" key="6">
    <source>
        <dbReference type="Proteomes" id="UP000010164"/>
    </source>
</evidence>
<dbReference type="GO" id="GO:0000976">
    <property type="term" value="F:transcription cis-regulatory region binding"/>
    <property type="evidence" value="ECO:0007669"/>
    <property type="project" value="TreeGrafter"/>
</dbReference>
<dbReference type="PROSITE" id="PS01124">
    <property type="entry name" value="HTH_ARAC_FAMILY_2"/>
    <property type="match status" value="1"/>
</dbReference>
<dbReference type="Gene3D" id="1.10.10.60">
    <property type="entry name" value="Homeodomain-like"/>
    <property type="match status" value="1"/>
</dbReference>
<keyword evidence="6" id="KW-1185">Reference proteome</keyword>
<dbReference type="PATRIC" id="fig|1177179.3.peg.2643"/>
<reference evidence="5 6" key="1">
    <citation type="journal article" date="2012" name="J. Bacteriol.">
        <title>Genome Sequence of the Alkane-Degrading Bacterium Alcanivorax hongdengensis Type Strain A-11-3.</title>
        <authorList>
            <person name="Lai Q."/>
            <person name="Shao Z."/>
        </authorList>
    </citation>
    <scope>NUCLEOTIDE SEQUENCE [LARGE SCALE GENOMIC DNA]</scope>
    <source>
        <strain evidence="5 6">A-11-3</strain>
    </source>
</reference>
<keyword evidence="2" id="KW-0238">DNA-binding</keyword>
<dbReference type="SUPFAM" id="SSF46689">
    <property type="entry name" value="Homeodomain-like"/>
    <property type="match status" value="1"/>
</dbReference>
<name>L0WBP9_9GAMM</name>
<dbReference type="Pfam" id="PF12625">
    <property type="entry name" value="Arabinose_bd"/>
    <property type="match status" value="1"/>
</dbReference>
<sequence>MNGLQGSALSVTYVRQLADQLQDMQVDVAGWLNGHGFSLQDLEHAEKLMSWELFCPLLEQALALTGEPALGLLFGQRLRVNSHGIVGYAAMNSSSVREVLQVVSRFLPLRIGLVTMRLVEQGRYLDLRIEESRPLGALQPQVVGAIVAALKNGIDFISLGRCQLARVKFVSPPLAAGADTLLDCPVSYRQPWSGLSMLVEQADQPLSNGDPEAFRQACQLCEREMGRMRSQTSVRAQVRALMLSRQPAFPSLPETAAALHMTTRTLHRRLQEEQVTFQEILDGMRRGLAMEYLRQRDITIKELGYTLGYHDTANFRRAFKRWTGLSPLQFRQASPGRLPGP</sequence>
<dbReference type="InterPro" id="IPR009057">
    <property type="entry name" value="Homeodomain-like_sf"/>
</dbReference>
<accession>L0WBP9</accession>
<evidence type="ECO:0000259" key="4">
    <source>
        <dbReference type="PROSITE" id="PS01124"/>
    </source>
</evidence>
<dbReference type="eggNOG" id="COG2207">
    <property type="taxonomic scope" value="Bacteria"/>
</dbReference>
<protein>
    <submittedName>
        <fullName evidence="5">AraC family transcriptional regulator</fullName>
    </submittedName>
</protein>
<dbReference type="GO" id="GO:0005829">
    <property type="term" value="C:cytosol"/>
    <property type="evidence" value="ECO:0007669"/>
    <property type="project" value="TreeGrafter"/>
</dbReference>
<dbReference type="RefSeq" id="WP_008929831.1">
    <property type="nucleotide sequence ID" value="NZ_AMRJ01000024.1"/>
</dbReference>
<keyword evidence="1" id="KW-0805">Transcription regulation</keyword>
<comment type="caution">
    <text evidence="5">The sequence shown here is derived from an EMBL/GenBank/DDBJ whole genome shotgun (WGS) entry which is preliminary data.</text>
</comment>